<evidence type="ECO:0000313" key="2">
    <source>
        <dbReference type="EMBL" id="CAB4875437.1"/>
    </source>
</evidence>
<feature type="region of interest" description="Disordered" evidence="1">
    <location>
        <begin position="192"/>
        <end position="223"/>
    </location>
</feature>
<accession>A0A6J7DXK9</accession>
<feature type="compositionally biased region" description="Basic and acidic residues" evidence="1">
    <location>
        <begin position="193"/>
        <end position="216"/>
    </location>
</feature>
<dbReference type="EMBL" id="CAFBLQ010000098">
    <property type="protein sequence ID" value="CAB4875437.1"/>
    <property type="molecule type" value="Genomic_DNA"/>
</dbReference>
<organism evidence="2">
    <name type="scientific">freshwater metagenome</name>
    <dbReference type="NCBI Taxonomy" id="449393"/>
    <lineage>
        <taxon>unclassified sequences</taxon>
        <taxon>metagenomes</taxon>
        <taxon>ecological metagenomes</taxon>
    </lineage>
</organism>
<dbReference type="AlphaFoldDB" id="A0A6J7DXK9"/>
<sequence length="249" mass="27448">MRLRCAEDRAALLQQFITDRVQCVVGERVLREQDRALPQDAPVGRREAQCAQHAGRTRNEDRVDPQLIGDRRGVQRPRTAERQQREVARIEPALDRHHAQRADHLRVRDAQDARRAGVEREPEVACKPSDRLACGGAVDPNAARQRPVASQMPEHDMCVADGRFGPATPVGRGAWVGAGRLRSYAQRSALVAPRDRATARTDGMDVDHRQGYRPPRDAAATGLARSAAFDHADVAGGSAHVEAEQLRPP</sequence>
<evidence type="ECO:0000256" key="1">
    <source>
        <dbReference type="SAM" id="MobiDB-lite"/>
    </source>
</evidence>
<gene>
    <name evidence="2" type="ORF">UFOPK3423_00977</name>
</gene>
<feature type="compositionally biased region" description="Basic and acidic residues" evidence="1">
    <location>
        <begin position="39"/>
        <end position="48"/>
    </location>
</feature>
<feature type="region of interest" description="Disordered" evidence="1">
    <location>
        <begin position="39"/>
        <end position="61"/>
    </location>
</feature>
<protein>
    <submittedName>
        <fullName evidence="2">Unannotated protein</fullName>
    </submittedName>
</protein>
<reference evidence="2" key="1">
    <citation type="submission" date="2020-05" db="EMBL/GenBank/DDBJ databases">
        <authorList>
            <person name="Chiriac C."/>
            <person name="Salcher M."/>
            <person name="Ghai R."/>
            <person name="Kavagutti S V."/>
        </authorList>
    </citation>
    <scope>NUCLEOTIDE SEQUENCE</scope>
</reference>
<proteinExistence type="predicted"/>
<name>A0A6J7DXK9_9ZZZZ</name>